<evidence type="ECO:0000256" key="5">
    <source>
        <dbReference type="SAM" id="Phobius"/>
    </source>
</evidence>
<evidence type="ECO:0000256" key="1">
    <source>
        <dbReference type="ARBA" id="ARBA00004141"/>
    </source>
</evidence>
<organism evidence="6 7">
    <name type="scientific">Leptosia nina</name>
    <dbReference type="NCBI Taxonomy" id="320188"/>
    <lineage>
        <taxon>Eukaryota</taxon>
        <taxon>Metazoa</taxon>
        <taxon>Ecdysozoa</taxon>
        <taxon>Arthropoda</taxon>
        <taxon>Hexapoda</taxon>
        <taxon>Insecta</taxon>
        <taxon>Pterygota</taxon>
        <taxon>Neoptera</taxon>
        <taxon>Endopterygota</taxon>
        <taxon>Lepidoptera</taxon>
        <taxon>Glossata</taxon>
        <taxon>Ditrysia</taxon>
        <taxon>Papilionoidea</taxon>
        <taxon>Pieridae</taxon>
        <taxon>Pierinae</taxon>
        <taxon>Leptosia</taxon>
    </lineage>
</organism>
<dbReference type="SUPFAM" id="SSF48652">
    <property type="entry name" value="Tetraspanin"/>
    <property type="match status" value="1"/>
</dbReference>
<gene>
    <name evidence="6" type="ORF">LNINA_LOCUS803</name>
</gene>
<protein>
    <submittedName>
        <fullName evidence="6">Uncharacterized protein</fullName>
    </submittedName>
</protein>
<evidence type="ECO:0000313" key="6">
    <source>
        <dbReference type="EMBL" id="CAK1540778.1"/>
    </source>
</evidence>
<proteinExistence type="predicted"/>
<sequence length="291" mass="32230">MSLLKNIHKLTVYLLYGLILLQAYSMKLHYTSGLRLLTWVLKYPHWHRTSTVSRLWMVSGALIAINGVLVYAACRSTLKALLKELSSSLRIGITQYLTEPSWKTLLDTMQVELNCCGAEQPSDWYDIPWINVDFLNEDSDLVMKLSRTDGKVLPPVTPYSCCTPRVLAACYHDPLQQWEWRGAWSSQSPLVGASLHARGCVEAVRAPLTRATLALQLFNLLSILIQVVIACINQLILCSARDAVLRGDVSGGGKGCFLLGYSAFGRYGGRVGGVRRSQLSPTTPARAQTSK</sequence>
<keyword evidence="7" id="KW-1185">Reference proteome</keyword>
<evidence type="ECO:0000313" key="7">
    <source>
        <dbReference type="Proteomes" id="UP001497472"/>
    </source>
</evidence>
<accession>A0AAV1IWT6</accession>
<comment type="subcellular location">
    <subcellularLocation>
        <location evidence="1">Membrane</location>
        <topology evidence="1">Multi-pass membrane protein</topology>
    </subcellularLocation>
</comment>
<dbReference type="Pfam" id="PF00335">
    <property type="entry name" value="Tetraspanin"/>
    <property type="match status" value="1"/>
</dbReference>
<dbReference type="InterPro" id="IPR008952">
    <property type="entry name" value="Tetraspanin_EC2_sf"/>
</dbReference>
<keyword evidence="2 5" id="KW-0812">Transmembrane</keyword>
<dbReference type="AlphaFoldDB" id="A0AAV1IWT6"/>
<dbReference type="InterPro" id="IPR018499">
    <property type="entry name" value="Tetraspanin/Peripherin"/>
</dbReference>
<comment type="caution">
    <text evidence="6">The sequence shown here is derived from an EMBL/GenBank/DDBJ whole genome shotgun (WGS) entry which is preliminary data.</text>
</comment>
<dbReference type="Proteomes" id="UP001497472">
    <property type="component" value="Unassembled WGS sequence"/>
</dbReference>
<keyword evidence="3 5" id="KW-1133">Transmembrane helix</keyword>
<evidence type="ECO:0000256" key="2">
    <source>
        <dbReference type="ARBA" id="ARBA00022692"/>
    </source>
</evidence>
<feature type="transmembrane region" description="Helical" evidence="5">
    <location>
        <begin position="217"/>
        <end position="237"/>
    </location>
</feature>
<evidence type="ECO:0000256" key="3">
    <source>
        <dbReference type="ARBA" id="ARBA00022989"/>
    </source>
</evidence>
<dbReference type="Gene3D" id="1.10.1450.10">
    <property type="entry name" value="Tetraspanin"/>
    <property type="match status" value="1"/>
</dbReference>
<dbReference type="EMBL" id="CAVLEF010000001">
    <property type="protein sequence ID" value="CAK1540778.1"/>
    <property type="molecule type" value="Genomic_DNA"/>
</dbReference>
<feature type="transmembrane region" description="Helical" evidence="5">
    <location>
        <begin position="55"/>
        <end position="74"/>
    </location>
</feature>
<reference evidence="6 7" key="1">
    <citation type="submission" date="2023-11" db="EMBL/GenBank/DDBJ databases">
        <authorList>
            <person name="Okamura Y."/>
        </authorList>
    </citation>
    <scope>NUCLEOTIDE SEQUENCE [LARGE SCALE GENOMIC DNA]</scope>
</reference>
<evidence type="ECO:0000256" key="4">
    <source>
        <dbReference type="ARBA" id="ARBA00023136"/>
    </source>
</evidence>
<keyword evidence="4 5" id="KW-0472">Membrane</keyword>
<name>A0AAV1IWT6_9NEOP</name>
<dbReference type="GO" id="GO:0016020">
    <property type="term" value="C:membrane"/>
    <property type="evidence" value="ECO:0007669"/>
    <property type="project" value="UniProtKB-SubCell"/>
</dbReference>